<evidence type="ECO:0008006" key="4">
    <source>
        <dbReference type="Google" id="ProtNLM"/>
    </source>
</evidence>
<accession>A0AAV2GLT8</accession>
<reference evidence="2 3" key="1">
    <citation type="submission" date="2024-04" db="EMBL/GenBank/DDBJ databases">
        <authorList>
            <person name="Fracassetti M."/>
        </authorList>
    </citation>
    <scope>NUCLEOTIDE SEQUENCE [LARGE SCALE GENOMIC DNA]</scope>
</reference>
<feature type="chain" id="PRO_5043606799" description="Secreted protein" evidence="1">
    <location>
        <begin position="20"/>
        <end position="87"/>
    </location>
</feature>
<organism evidence="2 3">
    <name type="scientific">Linum trigynum</name>
    <dbReference type="NCBI Taxonomy" id="586398"/>
    <lineage>
        <taxon>Eukaryota</taxon>
        <taxon>Viridiplantae</taxon>
        <taxon>Streptophyta</taxon>
        <taxon>Embryophyta</taxon>
        <taxon>Tracheophyta</taxon>
        <taxon>Spermatophyta</taxon>
        <taxon>Magnoliopsida</taxon>
        <taxon>eudicotyledons</taxon>
        <taxon>Gunneridae</taxon>
        <taxon>Pentapetalae</taxon>
        <taxon>rosids</taxon>
        <taxon>fabids</taxon>
        <taxon>Malpighiales</taxon>
        <taxon>Linaceae</taxon>
        <taxon>Linum</taxon>
    </lineage>
</organism>
<evidence type="ECO:0000256" key="1">
    <source>
        <dbReference type="SAM" id="SignalP"/>
    </source>
</evidence>
<keyword evidence="3" id="KW-1185">Reference proteome</keyword>
<dbReference type="AlphaFoldDB" id="A0AAV2GLT8"/>
<keyword evidence="1" id="KW-0732">Signal</keyword>
<evidence type="ECO:0000313" key="3">
    <source>
        <dbReference type="Proteomes" id="UP001497516"/>
    </source>
</evidence>
<proteinExistence type="predicted"/>
<evidence type="ECO:0000313" key="2">
    <source>
        <dbReference type="EMBL" id="CAL1411671.1"/>
    </source>
</evidence>
<gene>
    <name evidence="2" type="ORF">LTRI10_LOCUS51013</name>
</gene>
<feature type="signal peptide" evidence="1">
    <location>
        <begin position="1"/>
        <end position="19"/>
    </location>
</feature>
<sequence length="87" mass="9855">MCLLYGFSLLLIRFCCLHSATPGTFEYSRGSKPIKVGDCNWSIARHVSSSCLISPSIQCIFLHVERMRTPFQFCCRSMTKSNGGKLW</sequence>
<name>A0AAV2GLT8_9ROSI</name>
<protein>
    <recommendedName>
        <fullName evidence="4">Secreted protein</fullName>
    </recommendedName>
</protein>
<dbReference type="EMBL" id="OZ034822">
    <property type="protein sequence ID" value="CAL1411671.1"/>
    <property type="molecule type" value="Genomic_DNA"/>
</dbReference>
<dbReference type="Proteomes" id="UP001497516">
    <property type="component" value="Chromosome 9"/>
</dbReference>